<evidence type="ECO:0000313" key="2">
    <source>
        <dbReference type="EMBL" id="WRO07503.1"/>
    </source>
</evidence>
<keyword evidence="1" id="KW-0812">Transmembrane</keyword>
<accession>A0AB38ZA75</accession>
<evidence type="ECO:0000313" key="3">
    <source>
        <dbReference type="Proteomes" id="UP001327986"/>
    </source>
</evidence>
<keyword evidence="1" id="KW-0472">Membrane</keyword>
<feature type="transmembrane region" description="Helical" evidence="1">
    <location>
        <begin position="32"/>
        <end position="54"/>
    </location>
</feature>
<feature type="transmembrane region" description="Helical" evidence="1">
    <location>
        <begin position="5"/>
        <end position="20"/>
    </location>
</feature>
<gene>
    <name evidence="2" type="ORF">VLL09_01000</name>
</gene>
<evidence type="ECO:0000256" key="1">
    <source>
        <dbReference type="SAM" id="Phobius"/>
    </source>
</evidence>
<reference evidence="2" key="1">
    <citation type="submission" date="2023-12" db="EMBL/GenBank/DDBJ databases">
        <title>Isolation of organohalide respiring bacteria Dehalococcoides mccartyi strain GPTCE1 in groundwater collected near a chemical plant in Suzhou, China.</title>
        <authorList>
            <person name="Liu G."/>
        </authorList>
    </citation>
    <scope>NUCLEOTIDE SEQUENCE</scope>
    <source>
        <strain evidence="2">GPTCE1</strain>
    </source>
</reference>
<name>A0AB38ZA75_9CHLR</name>
<dbReference type="EMBL" id="CP141531">
    <property type="protein sequence ID" value="WRO07503.1"/>
    <property type="molecule type" value="Genomic_DNA"/>
</dbReference>
<proteinExistence type="predicted"/>
<protein>
    <submittedName>
        <fullName evidence="2">Dehalogenase</fullName>
    </submittedName>
</protein>
<dbReference type="GeneID" id="3230564"/>
<feature type="transmembrane region" description="Helical" evidence="1">
    <location>
        <begin position="60"/>
        <end position="83"/>
    </location>
</feature>
<keyword evidence="1" id="KW-1133">Transmembrane helix</keyword>
<dbReference type="Proteomes" id="UP001327986">
    <property type="component" value="Chromosome"/>
</dbReference>
<dbReference type="AlphaFoldDB" id="A0AB38ZA75"/>
<organism evidence="2 3">
    <name type="scientific">Dehalococcoides mccartyi</name>
    <dbReference type="NCBI Taxonomy" id="61435"/>
    <lineage>
        <taxon>Bacteria</taxon>
        <taxon>Bacillati</taxon>
        <taxon>Chloroflexota</taxon>
        <taxon>Dehalococcoidia</taxon>
        <taxon>Dehalococcoidales</taxon>
        <taxon>Dehalococcoidaceae</taxon>
        <taxon>Dehalococcoides</taxon>
    </lineage>
</organism>
<sequence length="90" mass="10217">MWFLIGLVVGSLITALIWWIKKAKANLKWYEWIIGILGLALLLFTVQNFFASFAELEPTAAYTFLLATGLPSLIFLVVAWQLVTRRIKSS</sequence>
<dbReference type="RefSeq" id="WP_010936602.1">
    <property type="nucleotide sequence ID" value="NZ_CP141531.1"/>
</dbReference>